<protein>
    <submittedName>
        <fullName evidence="1">Uncharacterized protein</fullName>
    </submittedName>
</protein>
<dbReference type="EMBL" id="JAMTCO010000008">
    <property type="protein sequence ID" value="MCP2270923.1"/>
    <property type="molecule type" value="Genomic_DNA"/>
</dbReference>
<evidence type="ECO:0000313" key="2">
    <source>
        <dbReference type="Proteomes" id="UP001205185"/>
    </source>
</evidence>
<dbReference type="Proteomes" id="UP001205185">
    <property type="component" value="Unassembled WGS sequence"/>
</dbReference>
<dbReference type="RefSeq" id="WP_253887884.1">
    <property type="nucleotide sequence ID" value="NZ_BAAAVB010000013.1"/>
</dbReference>
<evidence type="ECO:0000313" key="1">
    <source>
        <dbReference type="EMBL" id="MCP2270923.1"/>
    </source>
</evidence>
<comment type="caution">
    <text evidence="1">The sequence shown here is derived from an EMBL/GenBank/DDBJ whole genome shotgun (WGS) entry which is preliminary data.</text>
</comment>
<sequence>MLEYVTRVLARLDIGWRVKLVEPGPGEVRVTVGDDRVSEVVYLALTVPLADAVAAMASQVQDHAIEAYWGRALPACPGHQHPLSPRVVGCGVRWVCPRDPAHHSEALL</sequence>
<name>A0ABT1IE67_9PSEU</name>
<gene>
    <name evidence="1" type="ORF">LV75_003435</name>
</gene>
<reference evidence="1 2" key="1">
    <citation type="submission" date="2022-06" db="EMBL/GenBank/DDBJ databases">
        <title>Genomic Encyclopedia of Archaeal and Bacterial Type Strains, Phase II (KMG-II): from individual species to whole genera.</title>
        <authorList>
            <person name="Goeker M."/>
        </authorList>
    </citation>
    <scope>NUCLEOTIDE SEQUENCE [LARGE SCALE GENOMIC DNA]</scope>
    <source>
        <strain evidence="1 2">DSM 44255</strain>
    </source>
</reference>
<proteinExistence type="predicted"/>
<keyword evidence="2" id="KW-1185">Reference proteome</keyword>
<organism evidence="1 2">
    <name type="scientific">Actinokineospora diospyrosa</name>
    <dbReference type="NCBI Taxonomy" id="103728"/>
    <lineage>
        <taxon>Bacteria</taxon>
        <taxon>Bacillati</taxon>
        <taxon>Actinomycetota</taxon>
        <taxon>Actinomycetes</taxon>
        <taxon>Pseudonocardiales</taxon>
        <taxon>Pseudonocardiaceae</taxon>
        <taxon>Actinokineospora</taxon>
    </lineage>
</organism>
<accession>A0ABT1IE67</accession>